<dbReference type="HOGENOM" id="CLU_3032137_0_0_1"/>
<dbReference type="Proteomes" id="UP000008177">
    <property type="component" value="Unplaced contigs"/>
</dbReference>
<proteinExistence type="predicted"/>
<organism evidence="1 2">
    <name type="scientific">Botryotinia fuckeliana (strain T4)</name>
    <name type="common">Noble rot fungus</name>
    <name type="synonym">Botrytis cinerea</name>
    <dbReference type="NCBI Taxonomy" id="999810"/>
    <lineage>
        <taxon>Eukaryota</taxon>
        <taxon>Fungi</taxon>
        <taxon>Dikarya</taxon>
        <taxon>Ascomycota</taxon>
        <taxon>Pezizomycotina</taxon>
        <taxon>Leotiomycetes</taxon>
        <taxon>Helotiales</taxon>
        <taxon>Sclerotiniaceae</taxon>
        <taxon>Botrytis</taxon>
    </lineage>
</organism>
<dbReference type="PROSITE" id="PS51257">
    <property type="entry name" value="PROKAR_LIPOPROTEIN"/>
    <property type="match status" value="1"/>
</dbReference>
<dbReference type="EMBL" id="FQ790355">
    <property type="protein sequence ID" value="CCD55515.1"/>
    <property type="molecule type" value="Genomic_DNA"/>
</dbReference>
<name>G2YV67_BOTF4</name>
<protein>
    <submittedName>
        <fullName evidence="1">Uncharacterized protein</fullName>
    </submittedName>
</protein>
<accession>G2YV67</accession>
<dbReference type="AlphaFoldDB" id="G2YV67"/>
<evidence type="ECO:0000313" key="2">
    <source>
        <dbReference type="Proteomes" id="UP000008177"/>
    </source>
</evidence>
<dbReference type="InParanoid" id="G2YV67"/>
<evidence type="ECO:0000313" key="1">
    <source>
        <dbReference type="EMBL" id="CCD55515.1"/>
    </source>
</evidence>
<reference evidence="2" key="1">
    <citation type="journal article" date="2011" name="PLoS Genet.">
        <title>Genomic analysis of the necrotrophic fungal pathogens Sclerotinia sclerotiorum and Botrytis cinerea.</title>
        <authorList>
            <person name="Amselem J."/>
            <person name="Cuomo C.A."/>
            <person name="van Kan J.A."/>
            <person name="Viaud M."/>
            <person name="Benito E.P."/>
            <person name="Couloux A."/>
            <person name="Coutinho P.M."/>
            <person name="de Vries R.P."/>
            <person name="Dyer P.S."/>
            <person name="Fillinger S."/>
            <person name="Fournier E."/>
            <person name="Gout L."/>
            <person name="Hahn M."/>
            <person name="Kohn L."/>
            <person name="Lapalu N."/>
            <person name="Plummer K.M."/>
            <person name="Pradier J.M."/>
            <person name="Quevillon E."/>
            <person name="Sharon A."/>
            <person name="Simon A."/>
            <person name="ten Have A."/>
            <person name="Tudzynski B."/>
            <person name="Tudzynski P."/>
            <person name="Wincker P."/>
            <person name="Andrew M."/>
            <person name="Anthouard V."/>
            <person name="Beever R.E."/>
            <person name="Beffa R."/>
            <person name="Benoit I."/>
            <person name="Bouzid O."/>
            <person name="Brault B."/>
            <person name="Chen Z."/>
            <person name="Choquer M."/>
            <person name="Collemare J."/>
            <person name="Cotton P."/>
            <person name="Danchin E.G."/>
            <person name="Da Silva C."/>
            <person name="Gautier A."/>
            <person name="Giraud C."/>
            <person name="Giraud T."/>
            <person name="Gonzalez C."/>
            <person name="Grossetete S."/>
            <person name="Guldener U."/>
            <person name="Henrissat B."/>
            <person name="Howlett B.J."/>
            <person name="Kodira C."/>
            <person name="Kretschmer M."/>
            <person name="Lappartient A."/>
            <person name="Leroch M."/>
            <person name="Levis C."/>
            <person name="Mauceli E."/>
            <person name="Neuveglise C."/>
            <person name="Oeser B."/>
            <person name="Pearson M."/>
            <person name="Poulain J."/>
            <person name="Poussereau N."/>
            <person name="Quesneville H."/>
            <person name="Rascle C."/>
            <person name="Schumacher J."/>
            <person name="Segurens B."/>
            <person name="Sexton A."/>
            <person name="Silva E."/>
            <person name="Sirven C."/>
            <person name="Soanes D.M."/>
            <person name="Talbot N.J."/>
            <person name="Templeton M."/>
            <person name="Yandava C."/>
            <person name="Yarden O."/>
            <person name="Zeng Q."/>
            <person name="Rollins J.A."/>
            <person name="Lebrun M.H."/>
            <person name="Dickman M."/>
        </authorList>
    </citation>
    <scope>NUCLEOTIDE SEQUENCE [LARGE SCALE GENOMIC DNA]</scope>
    <source>
        <strain evidence="2">T4</strain>
    </source>
</reference>
<gene>
    <name evidence="1" type="ORF">BofuT4_P155060.1</name>
</gene>
<sequence length="55" mass="6057">MAMHIRYHDLPARSPQSAASHPPILTQVSQSCYAAIGRRRSTWVVVALSPVRGND</sequence>